<dbReference type="UniPathway" id="UPA00060">
    <property type="reaction ID" value="UER00142"/>
</dbReference>
<keyword evidence="2" id="KW-0460">Magnesium</keyword>
<proteinExistence type="inferred from homology"/>
<dbReference type="Pfam" id="PF02769">
    <property type="entry name" value="AIRS_C"/>
    <property type="match status" value="1"/>
</dbReference>
<dbReference type="InterPro" id="IPR010918">
    <property type="entry name" value="PurM-like_C_dom"/>
</dbReference>
<dbReference type="Gene3D" id="3.90.650.10">
    <property type="entry name" value="PurM-like C-terminal domain"/>
    <property type="match status" value="1"/>
</dbReference>
<feature type="domain" description="PurM-like N-terminal" evidence="3">
    <location>
        <begin position="44"/>
        <end position="155"/>
    </location>
</feature>
<feature type="binding site" evidence="2">
    <location>
        <position position="46"/>
    </location>
    <ligand>
        <name>Mg(2+)</name>
        <dbReference type="ChEBI" id="CHEBI:18420"/>
        <label>3</label>
    </ligand>
</feature>
<dbReference type="InterPro" id="IPR006283">
    <property type="entry name" value="ThiL-like"/>
</dbReference>
<comment type="caution">
    <text evidence="2">Lacks conserved residue(s) required for the propagation of feature annotation.</text>
</comment>
<evidence type="ECO:0000259" key="4">
    <source>
        <dbReference type="Pfam" id="PF02769"/>
    </source>
</evidence>
<feature type="binding site" evidence="2">
    <location>
        <position position="227"/>
    </location>
    <ligand>
        <name>Mg(2+)</name>
        <dbReference type="ChEBI" id="CHEBI:18420"/>
        <label>3</label>
    </ligand>
</feature>
<evidence type="ECO:0000256" key="2">
    <source>
        <dbReference type="HAMAP-Rule" id="MF_02128"/>
    </source>
</evidence>
<dbReference type="SUPFAM" id="SSF55326">
    <property type="entry name" value="PurM N-terminal domain-like"/>
    <property type="match status" value="1"/>
</dbReference>
<dbReference type="PANTHER" id="PTHR30270">
    <property type="entry name" value="THIAMINE-MONOPHOSPHATE KINASE"/>
    <property type="match status" value="1"/>
</dbReference>
<feature type="binding site" evidence="2">
    <location>
        <position position="61"/>
    </location>
    <ligand>
        <name>Mg(2+)</name>
        <dbReference type="ChEBI" id="CHEBI:18420"/>
        <label>4</label>
    </ligand>
</feature>
<feature type="domain" description="PurM-like C-terminal" evidence="4">
    <location>
        <begin position="168"/>
        <end position="288"/>
    </location>
</feature>
<dbReference type="SUPFAM" id="SSF56042">
    <property type="entry name" value="PurM C-terminal domain-like"/>
    <property type="match status" value="1"/>
</dbReference>
<feature type="binding site" evidence="2">
    <location>
        <position position="229"/>
    </location>
    <ligand>
        <name>ATP</name>
        <dbReference type="ChEBI" id="CHEBI:30616"/>
    </ligand>
</feature>
<keyword evidence="1 2" id="KW-0784">Thiamine biosynthesis</keyword>
<dbReference type="EMBL" id="CP016908">
    <property type="protein sequence ID" value="APS00055.1"/>
    <property type="molecule type" value="Genomic_DNA"/>
</dbReference>
<feature type="binding site" evidence="2">
    <location>
        <position position="163"/>
    </location>
    <ligand>
        <name>ATP</name>
        <dbReference type="ChEBI" id="CHEBI:30616"/>
    </ligand>
</feature>
<dbReference type="InterPro" id="IPR036921">
    <property type="entry name" value="PurM-like_N_sf"/>
</dbReference>
<dbReference type="Gene3D" id="3.30.1330.10">
    <property type="entry name" value="PurM-like, N-terminal domain"/>
    <property type="match status" value="1"/>
</dbReference>
<dbReference type="PIRSF" id="PIRSF005303">
    <property type="entry name" value="Thiam_monoph_kin"/>
    <property type="match status" value="1"/>
</dbReference>
<gene>
    <name evidence="2" type="primary">thiL</name>
    <name evidence="5" type="ORF">BCY86_04695</name>
</gene>
<dbReference type="InterPro" id="IPR036676">
    <property type="entry name" value="PurM-like_C_sf"/>
</dbReference>
<accession>A0A1L6MX94</accession>
<keyword evidence="2" id="KW-0547">Nucleotide-binding</keyword>
<feature type="binding site" evidence="2">
    <location>
        <position position="63"/>
    </location>
    <ligand>
        <name>Mg(2+)</name>
        <dbReference type="ChEBI" id="CHEBI:18420"/>
        <label>1</label>
    </ligand>
</feature>
<feature type="binding site" evidence="2">
    <location>
        <position position="92"/>
    </location>
    <ligand>
        <name>Mg(2+)</name>
        <dbReference type="ChEBI" id="CHEBI:18420"/>
        <label>4</label>
    </ligand>
</feature>
<dbReference type="RefSeq" id="WP_075276722.1">
    <property type="nucleotide sequence ID" value="NZ_CP016908.1"/>
</dbReference>
<evidence type="ECO:0000259" key="3">
    <source>
        <dbReference type="Pfam" id="PF00586"/>
    </source>
</evidence>
<reference evidence="5 6" key="1">
    <citation type="submission" date="2016-08" db="EMBL/GenBank/DDBJ databases">
        <title>Identification and validation of antigenic proteins from Pajaroellobacter abortibovis using de-novo genome sequence assembly and reverse vaccinology.</title>
        <authorList>
            <person name="Welly B.T."/>
            <person name="Miller M.R."/>
            <person name="Stott J.L."/>
            <person name="Blanchard M.T."/>
            <person name="Islas-Trejo A.D."/>
            <person name="O'Rourke S.M."/>
            <person name="Young A.E."/>
            <person name="Medrano J.F."/>
            <person name="Van Eenennaam A.L."/>
        </authorList>
    </citation>
    <scope>NUCLEOTIDE SEQUENCE [LARGE SCALE GENOMIC DNA]</scope>
    <source>
        <strain evidence="5 6">BTF92-0548A/99-0131</strain>
    </source>
</reference>
<dbReference type="HAMAP" id="MF_02128">
    <property type="entry name" value="TMP_kinase"/>
    <property type="match status" value="1"/>
</dbReference>
<feature type="binding site" evidence="2">
    <location>
        <position position="92"/>
    </location>
    <ligand>
        <name>Mg(2+)</name>
        <dbReference type="ChEBI" id="CHEBI:18420"/>
        <label>3</label>
    </ligand>
</feature>
<dbReference type="GO" id="GO:0005524">
    <property type="term" value="F:ATP binding"/>
    <property type="evidence" value="ECO:0007669"/>
    <property type="project" value="UniProtKB-UniRule"/>
</dbReference>
<dbReference type="STRING" id="1882918.BCY86_04695"/>
<dbReference type="GO" id="GO:0009229">
    <property type="term" value="P:thiamine diphosphate biosynthetic process"/>
    <property type="evidence" value="ECO:0007669"/>
    <property type="project" value="UniProtKB-UniRule"/>
</dbReference>
<dbReference type="Pfam" id="PF00586">
    <property type="entry name" value="AIRS"/>
    <property type="match status" value="1"/>
</dbReference>
<dbReference type="GO" id="GO:0009030">
    <property type="term" value="F:thiamine-phosphate kinase activity"/>
    <property type="evidence" value="ECO:0007669"/>
    <property type="project" value="UniProtKB-UniRule"/>
</dbReference>
<keyword evidence="2 5" id="KW-0418">Kinase</keyword>
<keyword evidence="6" id="KW-1185">Reference proteome</keyword>
<feature type="binding site" evidence="2">
    <location>
        <position position="140"/>
    </location>
    <ligand>
        <name>Mg(2+)</name>
        <dbReference type="ChEBI" id="CHEBI:18420"/>
        <label>1</label>
    </ligand>
</feature>
<evidence type="ECO:0000313" key="5">
    <source>
        <dbReference type="EMBL" id="APS00055.1"/>
    </source>
</evidence>
<dbReference type="GO" id="GO:0000287">
    <property type="term" value="F:magnesium ion binding"/>
    <property type="evidence" value="ECO:0007669"/>
    <property type="project" value="UniProtKB-UniRule"/>
</dbReference>
<feature type="binding site" evidence="2">
    <location>
        <position position="70"/>
    </location>
    <ligand>
        <name>substrate</name>
    </ligand>
</feature>
<feature type="binding site" evidence="2">
    <location>
        <position position="46"/>
    </location>
    <ligand>
        <name>Mg(2+)</name>
        <dbReference type="ChEBI" id="CHEBI:18420"/>
        <label>4</label>
    </ligand>
</feature>
<comment type="function">
    <text evidence="2">Catalyzes the ATP-dependent phosphorylation of thiamine-monophosphate (TMP) to form thiamine-pyrophosphate (TPP), the active form of vitamin B1.</text>
</comment>
<feature type="binding site" evidence="2">
    <location>
        <position position="325"/>
    </location>
    <ligand>
        <name>substrate</name>
    </ligand>
</feature>
<feature type="binding site" evidence="2">
    <location>
        <position position="63"/>
    </location>
    <ligand>
        <name>Mg(2+)</name>
        <dbReference type="ChEBI" id="CHEBI:18420"/>
        <label>2</label>
    </ligand>
</feature>
<feature type="binding site" evidence="2">
    <location>
        <begin position="139"/>
        <end position="140"/>
    </location>
    <ligand>
        <name>ATP</name>
        <dbReference type="ChEBI" id="CHEBI:30616"/>
    </ligand>
</feature>
<evidence type="ECO:0000256" key="1">
    <source>
        <dbReference type="ARBA" id="ARBA00022977"/>
    </source>
</evidence>
<comment type="similarity">
    <text evidence="2">Belongs to the thiamine-monophosphate kinase family.</text>
</comment>
<dbReference type="AlphaFoldDB" id="A0A1L6MX94"/>
<keyword evidence="2" id="KW-0808">Transferase</keyword>
<feature type="binding site" evidence="2">
    <location>
        <position position="230"/>
    </location>
    <ligand>
        <name>Mg(2+)</name>
        <dbReference type="ChEBI" id="CHEBI:18420"/>
        <label>5</label>
    </ligand>
</feature>
<dbReference type="InterPro" id="IPR016188">
    <property type="entry name" value="PurM-like_N"/>
</dbReference>
<dbReference type="CDD" id="cd02194">
    <property type="entry name" value="ThiL"/>
    <property type="match status" value="1"/>
</dbReference>
<dbReference type="GO" id="GO:0009228">
    <property type="term" value="P:thiamine biosynthetic process"/>
    <property type="evidence" value="ECO:0007669"/>
    <property type="project" value="UniProtKB-KW"/>
</dbReference>
<name>A0A1L6MX94_9BACT</name>
<protein>
    <recommendedName>
        <fullName evidence="2">Thiamine-monophosphate kinase</fullName>
        <shortName evidence="2">TMP kinase</shortName>
        <shortName evidence="2">Thiamine-phosphate kinase</shortName>
        <ecNumber evidence="2">2.7.4.16</ecNumber>
    </recommendedName>
</protein>
<comment type="catalytic activity">
    <reaction evidence="2">
        <text>thiamine phosphate + ATP = thiamine diphosphate + ADP</text>
        <dbReference type="Rhea" id="RHEA:15913"/>
        <dbReference type="ChEBI" id="CHEBI:30616"/>
        <dbReference type="ChEBI" id="CHEBI:37575"/>
        <dbReference type="ChEBI" id="CHEBI:58937"/>
        <dbReference type="ChEBI" id="CHEBI:456216"/>
        <dbReference type="EC" id="2.7.4.16"/>
    </reaction>
</comment>
<feature type="binding site" evidence="2">
    <location>
        <position position="92"/>
    </location>
    <ligand>
        <name>Mg(2+)</name>
        <dbReference type="ChEBI" id="CHEBI:18420"/>
        <label>2</label>
    </ligand>
</feature>
<comment type="pathway">
    <text evidence="2">Cofactor biosynthesis; thiamine diphosphate biosynthesis; thiamine diphosphate from thiamine phosphate: step 1/1.</text>
</comment>
<keyword evidence="2" id="KW-0479">Metal-binding</keyword>
<dbReference type="PANTHER" id="PTHR30270:SF0">
    <property type="entry name" value="THIAMINE-MONOPHOSPHATE KINASE"/>
    <property type="match status" value="1"/>
</dbReference>
<dbReference type="EC" id="2.7.4.16" evidence="2"/>
<keyword evidence="2" id="KW-0067">ATP-binding</keyword>
<dbReference type="NCBIfam" id="TIGR01379">
    <property type="entry name" value="thiL"/>
    <property type="match status" value="1"/>
</dbReference>
<dbReference type="OrthoDB" id="9802811at2"/>
<evidence type="ECO:0000313" key="6">
    <source>
        <dbReference type="Proteomes" id="UP000185544"/>
    </source>
</evidence>
<feature type="binding site" evidence="2">
    <location>
        <position position="282"/>
    </location>
    <ligand>
        <name>substrate</name>
    </ligand>
</feature>
<dbReference type="KEGG" id="pabo:BCY86_04695"/>
<sequence>MKKHPFHHPESSLNIRKTSEKEKIAFLISQFKMPFPDDVLLGIGDDAAILAPIPGFKLVWTIDEQVEGQHFLREYLSCRDIGWRAYMTAASDLAAMGARGWCALSSIVLPHFVSDSDWQELIAGLREAAYSLHIPIVGGNLSQGSALSLATTFLGYTSRAISRGGGGAGDKLWLAGPVGLAAAGFRALQAGRGMEPSLQPAVAAWQRPQARLDTVEELDKKAQAAIDVSDGLAQDVFSMAEASQCQALLDLDSILEYGGNPLAQAAEALMADPLELALYGGEDYAIVAASSQPLTGFSCIGELQEGEGLYGKKQGKKLPLTVRGFDHFI</sequence>
<comment type="miscellaneous">
    <text evidence="2">Reaction mechanism of ThiL seems to utilize a direct, inline transfer of the gamma-phosphate of ATP to TMP rather than a phosphorylated enzyme intermediate.</text>
</comment>
<dbReference type="Proteomes" id="UP000185544">
    <property type="component" value="Chromosome"/>
</dbReference>
<organism evidence="5 6">
    <name type="scientific">Pajaroellobacter abortibovis</name>
    <dbReference type="NCBI Taxonomy" id="1882918"/>
    <lineage>
        <taxon>Bacteria</taxon>
        <taxon>Pseudomonadati</taxon>
        <taxon>Myxococcota</taxon>
        <taxon>Polyangia</taxon>
        <taxon>Polyangiales</taxon>
        <taxon>Polyangiaceae</taxon>
    </lineage>
</organism>